<keyword evidence="3" id="KW-1185">Reference proteome</keyword>
<organism evidence="2 3">
    <name type="scientific">Alkanindiges hydrocarboniclasticus</name>
    <dbReference type="NCBI Taxonomy" id="1907941"/>
    <lineage>
        <taxon>Bacteria</taxon>
        <taxon>Pseudomonadati</taxon>
        <taxon>Pseudomonadota</taxon>
        <taxon>Gammaproteobacteria</taxon>
        <taxon>Moraxellales</taxon>
        <taxon>Moraxellaceae</taxon>
        <taxon>Alkanindiges</taxon>
    </lineage>
</organism>
<comment type="caution">
    <text evidence="2">The sequence shown here is derived from an EMBL/GenBank/DDBJ whole genome shotgun (WGS) entry which is preliminary data.</text>
</comment>
<feature type="signal peptide" evidence="1">
    <location>
        <begin position="1"/>
        <end position="33"/>
    </location>
</feature>
<evidence type="ECO:0000313" key="2">
    <source>
        <dbReference type="EMBL" id="ONG39150.1"/>
    </source>
</evidence>
<dbReference type="STRING" id="1907941.BKE30_10290"/>
<dbReference type="OrthoDB" id="6705925at2"/>
<dbReference type="Proteomes" id="UP000192132">
    <property type="component" value="Unassembled WGS sequence"/>
</dbReference>
<evidence type="ECO:0000256" key="1">
    <source>
        <dbReference type="SAM" id="SignalP"/>
    </source>
</evidence>
<protein>
    <submittedName>
        <fullName evidence="2">RND transporter</fullName>
    </submittedName>
</protein>
<name>A0A1S8CUJ1_9GAMM</name>
<evidence type="ECO:0000313" key="3">
    <source>
        <dbReference type="Proteomes" id="UP000192132"/>
    </source>
</evidence>
<accession>A0A1S8CUJ1</accession>
<gene>
    <name evidence="2" type="ORF">BKE30_10290</name>
</gene>
<dbReference type="Pfam" id="PF19582">
    <property type="entry name" value="AdeT1_2"/>
    <property type="match status" value="1"/>
</dbReference>
<dbReference type="AlphaFoldDB" id="A0A1S8CUJ1"/>
<dbReference type="Gene3D" id="3.40.190.170">
    <property type="entry name" value="Bacterial extracellular solute-binding protein, family 7"/>
    <property type="match status" value="1"/>
</dbReference>
<sequence>MKNLKQFASKNLICSSMLCAAFAPVLLPATAFAAPASKPEPQLSQSVIGRIQKLMDNPATWQKIPKQVTLCVYSPDGPKGESFKQAMSYLTEVPKYTRMAKDIGINLNVTMINPLTLRIDLGYPKLKKSASTETKIRVYSDERVLAEDFKMKKCDGAGMSNIRARQFNSFTGSMDAIGGILTYKQLSEAISLLSRPEFASRMTNKDYEVVGIIPLGAAYIMVNDRKINTLAKAAGKKVAVFDFDKSQAKLVQRVGAQPVAVDFTSVGGKFNNGEVQVMAGPALIFKPMELAKGMTGPDGQIQGAIIRFPLMQVTGVLMMHRGKFPDGLGQIVREVSSLNLAPAYDFVYQTENDIPVKYWMDVPSTDKPGYLKMMREARIAMTKEGYYDKTMMQFLKRVRCKFEPTNYECSMNEE</sequence>
<dbReference type="InterPro" id="IPR038404">
    <property type="entry name" value="TRAP_DctP_sf"/>
</dbReference>
<reference evidence="2 3" key="1">
    <citation type="submission" date="2016-10" db="EMBL/GenBank/DDBJ databases">
        <title>Draft Genome sequence of Alkanindiges sp. strain H1.</title>
        <authorList>
            <person name="Subhash Y."/>
            <person name="Lee S."/>
        </authorList>
    </citation>
    <scope>NUCLEOTIDE SEQUENCE [LARGE SCALE GENOMIC DNA]</scope>
    <source>
        <strain evidence="2 3">H1</strain>
    </source>
</reference>
<keyword evidence="1" id="KW-0732">Signal</keyword>
<dbReference type="RefSeq" id="WP_076878521.1">
    <property type="nucleotide sequence ID" value="NZ_MLCN01000027.1"/>
</dbReference>
<proteinExistence type="predicted"/>
<dbReference type="EMBL" id="MLCN01000027">
    <property type="protein sequence ID" value="ONG39150.1"/>
    <property type="molecule type" value="Genomic_DNA"/>
</dbReference>
<dbReference type="InterPro" id="IPR045758">
    <property type="entry name" value="AdeT1/2"/>
</dbReference>
<feature type="chain" id="PRO_5012910361" evidence="1">
    <location>
        <begin position="34"/>
        <end position="414"/>
    </location>
</feature>